<dbReference type="AlphaFoldDB" id="A0AAU3I5T3"/>
<sequence>MATVQRRATQRTERPISLSQGAPWEKTRQFLALKFQEADIVTRKNKLRDEVSAHVDSTGEVDEKGSKFWKLDPPIEVNGQKFTEVKRERRISQSLDEEKTEALVTAKGVRDRVYRVVETIVLDQDELYVLNQEGVLSDDELDSLWVENESFAFKPIRG</sequence>
<feature type="region of interest" description="Disordered" evidence="1">
    <location>
        <begin position="1"/>
        <end position="21"/>
    </location>
</feature>
<protein>
    <submittedName>
        <fullName evidence="2">Uncharacterized protein</fullName>
    </submittedName>
</protein>
<dbReference type="EMBL" id="CP109546">
    <property type="protein sequence ID" value="WTZ13200.1"/>
    <property type="molecule type" value="Genomic_DNA"/>
</dbReference>
<name>A0AAU3I5T3_9ACTN</name>
<reference evidence="2" key="1">
    <citation type="submission" date="2022-10" db="EMBL/GenBank/DDBJ databases">
        <title>The complete genomes of actinobacterial strains from the NBC collection.</title>
        <authorList>
            <person name="Joergensen T.S."/>
            <person name="Alvarez Arevalo M."/>
            <person name="Sterndorff E.B."/>
            <person name="Faurdal D."/>
            <person name="Vuksanovic O."/>
            <person name="Mourched A.-S."/>
            <person name="Charusanti P."/>
            <person name="Shaw S."/>
            <person name="Blin K."/>
            <person name="Weber T."/>
        </authorList>
    </citation>
    <scope>NUCLEOTIDE SEQUENCE</scope>
    <source>
        <strain evidence="2">NBC_01393</strain>
    </source>
</reference>
<evidence type="ECO:0000313" key="2">
    <source>
        <dbReference type="EMBL" id="WTZ13200.1"/>
    </source>
</evidence>
<accession>A0AAU3I5T3</accession>
<proteinExistence type="predicted"/>
<evidence type="ECO:0000256" key="1">
    <source>
        <dbReference type="SAM" id="MobiDB-lite"/>
    </source>
</evidence>
<gene>
    <name evidence="2" type="ORF">OG699_37710</name>
</gene>
<organism evidence="2">
    <name type="scientific">Streptomyces sp. NBC_01393</name>
    <dbReference type="NCBI Taxonomy" id="2903851"/>
    <lineage>
        <taxon>Bacteria</taxon>
        <taxon>Bacillati</taxon>
        <taxon>Actinomycetota</taxon>
        <taxon>Actinomycetes</taxon>
        <taxon>Kitasatosporales</taxon>
        <taxon>Streptomycetaceae</taxon>
        <taxon>Streptomyces</taxon>
    </lineage>
</organism>